<feature type="transmembrane region" description="Helical" evidence="6">
    <location>
        <begin position="79"/>
        <end position="96"/>
    </location>
</feature>
<dbReference type="GO" id="GO:0022857">
    <property type="term" value="F:transmembrane transporter activity"/>
    <property type="evidence" value="ECO:0007669"/>
    <property type="project" value="InterPro"/>
</dbReference>
<feature type="transmembrane region" description="Helical" evidence="6">
    <location>
        <begin position="103"/>
        <end position="124"/>
    </location>
</feature>
<feature type="transmembrane region" description="Helical" evidence="6">
    <location>
        <begin position="171"/>
        <end position="193"/>
    </location>
</feature>
<dbReference type="OrthoDB" id="192433at2"/>
<keyword evidence="4 6" id="KW-1133">Transmembrane helix</keyword>
<feature type="transmembrane region" description="Helical" evidence="6">
    <location>
        <begin position="130"/>
        <end position="150"/>
    </location>
</feature>
<protein>
    <submittedName>
        <fullName evidence="7">Monosaccharide ABC transporter membrane protein, CUT2 family</fullName>
    </submittedName>
</protein>
<evidence type="ECO:0000256" key="3">
    <source>
        <dbReference type="ARBA" id="ARBA00022692"/>
    </source>
</evidence>
<comment type="subcellular location">
    <subcellularLocation>
        <location evidence="1">Cell membrane</location>
        <topology evidence="1">Multi-pass membrane protein</topology>
    </subcellularLocation>
</comment>
<evidence type="ECO:0000313" key="7">
    <source>
        <dbReference type="EMBL" id="SFQ07831.1"/>
    </source>
</evidence>
<evidence type="ECO:0000256" key="6">
    <source>
        <dbReference type="SAM" id="Phobius"/>
    </source>
</evidence>
<sequence length="337" mass="34839">MSTKAIPGRAGPKGPTFAVLASNEVGLLLITVGAVIVFSYLAPGFDSPFNIYALTRVLAIDVVIGFSMMVVLVTGGLNLAVGAIGVSAVMVGGWAMQVAGLPIIVSALLALAFGAALGALNGILTVAMRVHSFVVTLATMSLFFGAMIVLTQAEAFNALPAEFVSLAKLKTWFFASSMLYASIVVGLLLWWLFHHTLIGRQILAAGANPSAARLSGVPVERTIVVCHGLSGALAAFAGLMLTARNGAALPSMAGQLGMDWLLPAFLAPVLGGTLLTGGTLSVAGTFLGAAMVTVLSNGLLQLQVGEFWVQAFLGVILLVAVVLDRLRAHVMAKRRVR</sequence>
<dbReference type="STRING" id="441119.SAMN04488047_13214"/>
<keyword evidence="3 6" id="KW-0812">Transmembrane</keyword>
<evidence type="ECO:0000313" key="8">
    <source>
        <dbReference type="Proteomes" id="UP000199356"/>
    </source>
</evidence>
<accession>A0A1I5VK78</accession>
<gene>
    <name evidence="7" type="ORF">SAMN04488047_13214</name>
</gene>
<name>A0A1I5VK78_9RHOB</name>
<dbReference type="CDD" id="cd06579">
    <property type="entry name" value="TM_PBP1_transp_AraH_like"/>
    <property type="match status" value="1"/>
</dbReference>
<keyword evidence="5 6" id="KW-0472">Membrane</keyword>
<evidence type="ECO:0000256" key="4">
    <source>
        <dbReference type="ARBA" id="ARBA00022989"/>
    </source>
</evidence>
<feature type="transmembrane region" description="Helical" evidence="6">
    <location>
        <begin position="307"/>
        <end position="326"/>
    </location>
</feature>
<dbReference type="InterPro" id="IPR001851">
    <property type="entry name" value="ABC_transp_permease"/>
</dbReference>
<dbReference type="GO" id="GO:0005886">
    <property type="term" value="C:plasma membrane"/>
    <property type="evidence" value="ECO:0007669"/>
    <property type="project" value="UniProtKB-SubCell"/>
</dbReference>
<dbReference type="Proteomes" id="UP000199356">
    <property type="component" value="Unassembled WGS sequence"/>
</dbReference>
<reference evidence="7 8" key="1">
    <citation type="submission" date="2016-10" db="EMBL/GenBank/DDBJ databases">
        <authorList>
            <person name="de Groot N.N."/>
        </authorList>
    </citation>
    <scope>NUCLEOTIDE SEQUENCE [LARGE SCALE GENOMIC DNA]</scope>
    <source>
        <strain evidence="7 8">DSM 19547</strain>
    </source>
</reference>
<feature type="transmembrane region" description="Helical" evidence="6">
    <location>
        <begin position="20"/>
        <end position="41"/>
    </location>
</feature>
<feature type="transmembrane region" description="Helical" evidence="6">
    <location>
        <begin position="53"/>
        <end position="73"/>
    </location>
</feature>
<dbReference type="AlphaFoldDB" id="A0A1I5VK78"/>
<evidence type="ECO:0000256" key="1">
    <source>
        <dbReference type="ARBA" id="ARBA00004651"/>
    </source>
</evidence>
<dbReference type="EMBL" id="FOXA01000032">
    <property type="protein sequence ID" value="SFQ07831.1"/>
    <property type="molecule type" value="Genomic_DNA"/>
</dbReference>
<keyword evidence="8" id="KW-1185">Reference proteome</keyword>
<dbReference type="PANTHER" id="PTHR32196">
    <property type="entry name" value="ABC TRANSPORTER PERMEASE PROTEIN YPHD-RELATED-RELATED"/>
    <property type="match status" value="1"/>
</dbReference>
<evidence type="ECO:0000256" key="2">
    <source>
        <dbReference type="ARBA" id="ARBA00022475"/>
    </source>
</evidence>
<feature type="transmembrane region" description="Helical" evidence="6">
    <location>
        <begin position="264"/>
        <end position="287"/>
    </location>
</feature>
<organism evidence="7 8">
    <name type="scientific">Tranquillimonas alkanivorans</name>
    <dbReference type="NCBI Taxonomy" id="441119"/>
    <lineage>
        <taxon>Bacteria</taxon>
        <taxon>Pseudomonadati</taxon>
        <taxon>Pseudomonadota</taxon>
        <taxon>Alphaproteobacteria</taxon>
        <taxon>Rhodobacterales</taxon>
        <taxon>Roseobacteraceae</taxon>
        <taxon>Tranquillimonas</taxon>
    </lineage>
</organism>
<dbReference type="Pfam" id="PF02653">
    <property type="entry name" value="BPD_transp_2"/>
    <property type="match status" value="1"/>
</dbReference>
<proteinExistence type="predicted"/>
<keyword evidence="2" id="KW-1003">Cell membrane</keyword>
<evidence type="ECO:0000256" key="5">
    <source>
        <dbReference type="ARBA" id="ARBA00023136"/>
    </source>
</evidence>